<dbReference type="PANTHER" id="PTHR42663:SF6">
    <property type="entry name" value="HYDROLASE C777.06C-RELATED"/>
    <property type="match status" value="1"/>
</dbReference>
<dbReference type="GO" id="GO:0016787">
    <property type="term" value="F:hydrolase activity"/>
    <property type="evidence" value="ECO:0007669"/>
    <property type="project" value="UniProtKB-KW"/>
</dbReference>
<dbReference type="EMBL" id="OW150024">
    <property type="protein sequence ID" value="CAH2032630.1"/>
    <property type="molecule type" value="Genomic_DNA"/>
</dbReference>
<keyword evidence="3" id="KW-1185">Reference proteome</keyword>
<dbReference type="PANTHER" id="PTHR42663">
    <property type="entry name" value="HYDROLASE C777.06C-RELATED-RELATED"/>
    <property type="match status" value="1"/>
</dbReference>
<name>A0ABN8HNA1_9BACT</name>
<dbReference type="NCBIfam" id="NF038231">
    <property type="entry name" value="MBL_Geo_Pelo"/>
    <property type="match status" value="1"/>
</dbReference>
<sequence length="279" mass="30545">MGENRLAGQKKLCYGAYAMEITILGSGTSTGIPMVGCTCPVCRSSDPRDRRSRASLLIAHNGHKILVDTSTDLRTQMLRQQVDRIDGVLFTHAHADHINGIDDLRGFHFLHRRLVPCFGTEATLARLQAGFRYVFVRDEGATHPPLLEPVEIDGPFELFGLRIIPVPLEHGTGSSCGYRIGTFAYLTDCSAIPPASEHLLHGVHTVVIDGLRWSPHPFHFNIDAAIAAARTIGAIRIILTHLTHEVSHADGARLPAGVEFAWDGMHFGVDPEQAPLSRD</sequence>
<gene>
    <name evidence="2" type="ORF">GEAMG1_2794</name>
</gene>
<accession>A0ABN8HNA1</accession>
<dbReference type="Gene3D" id="3.60.15.10">
    <property type="entry name" value="Ribonuclease Z/Hydroxyacylglutathione hydrolase-like"/>
    <property type="match status" value="1"/>
</dbReference>
<protein>
    <submittedName>
        <fullName evidence="2">Metal-dependent hydrolases of the beta-lactamase superfamily I PhnP protein</fullName>
    </submittedName>
</protein>
<dbReference type="Proteomes" id="UP001295463">
    <property type="component" value="Chromosome"/>
</dbReference>
<dbReference type="CDD" id="cd16279">
    <property type="entry name" value="metallo-hydrolase-like_MBL-fold"/>
    <property type="match status" value="1"/>
</dbReference>
<dbReference type="InterPro" id="IPR001279">
    <property type="entry name" value="Metallo-B-lactamas"/>
</dbReference>
<dbReference type="InterPro" id="IPR036866">
    <property type="entry name" value="RibonucZ/Hydroxyglut_hydro"/>
</dbReference>
<proteinExistence type="predicted"/>
<dbReference type="SUPFAM" id="SSF56281">
    <property type="entry name" value="Metallo-hydrolase/oxidoreductase"/>
    <property type="match status" value="1"/>
</dbReference>
<evidence type="ECO:0000313" key="2">
    <source>
        <dbReference type="EMBL" id="CAH2032630.1"/>
    </source>
</evidence>
<evidence type="ECO:0000313" key="3">
    <source>
        <dbReference type="Proteomes" id="UP001295463"/>
    </source>
</evidence>
<keyword evidence="2" id="KW-0378">Hydrolase</keyword>
<dbReference type="Pfam" id="PF12706">
    <property type="entry name" value="Lactamase_B_2"/>
    <property type="match status" value="1"/>
</dbReference>
<evidence type="ECO:0000259" key="1">
    <source>
        <dbReference type="SMART" id="SM00849"/>
    </source>
</evidence>
<reference evidence="2 3" key="1">
    <citation type="submission" date="2022-03" db="EMBL/GenBank/DDBJ databases">
        <authorList>
            <person name="Koch H."/>
        </authorList>
    </citation>
    <scope>NUCLEOTIDE SEQUENCE [LARGE SCALE GENOMIC DNA]</scope>
    <source>
        <strain evidence="2 3">G1</strain>
    </source>
</reference>
<organism evidence="2 3">
    <name type="scientific">Trichlorobacter ammonificans</name>
    <dbReference type="NCBI Taxonomy" id="2916410"/>
    <lineage>
        <taxon>Bacteria</taxon>
        <taxon>Pseudomonadati</taxon>
        <taxon>Thermodesulfobacteriota</taxon>
        <taxon>Desulfuromonadia</taxon>
        <taxon>Geobacterales</taxon>
        <taxon>Geobacteraceae</taxon>
        <taxon>Trichlorobacter</taxon>
    </lineage>
</organism>
<dbReference type="SMART" id="SM00849">
    <property type="entry name" value="Lactamase_B"/>
    <property type="match status" value="1"/>
</dbReference>
<feature type="domain" description="Metallo-beta-lactamase" evidence="1">
    <location>
        <begin position="52"/>
        <end position="241"/>
    </location>
</feature>